<dbReference type="InterPro" id="IPR045860">
    <property type="entry name" value="Snake_toxin-like_sf"/>
</dbReference>
<accession>A0A815B2Q3</accession>
<comment type="caution">
    <text evidence="1">The sequence shown here is derived from an EMBL/GenBank/DDBJ whole genome shotgun (WGS) entry which is preliminary data.</text>
</comment>
<evidence type="ECO:0000313" key="1">
    <source>
        <dbReference type="EMBL" id="CAF1264530.1"/>
    </source>
</evidence>
<evidence type="ECO:0000313" key="2">
    <source>
        <dbReference type="EMBL" id="CAF1544308.1"/>
    </source>
</evidence>
<dbReference type="AlphaFoldDB" id="A0A815B2Q3"/>
<evidence type="ECO:0000313" key="3">
    <source>
        <dbReference type="Proteomes" id="UP000663854"/>
    </source>
</evidence>
<name>A0A815B2Q3_9BILA</name>
<proteinExistence type="predicted"/>
<dbReference type="Proteomes" id="UP000663870">
    <property type="component" value="Unassembled WGS sequence"/>
</dbReference>
<reference evidence="1" key="1">
    <citation type="submission" date="2021-02" db="EMBL/GenBank/DDBJ databases">
        <authorList>
            <person name="Nowell W R."/>
        </authorList>
    </citation>
    <scope>NUCLEOTIDE SEQUENCE</scope>
</reference>
<dbReference type="Proteomes" id="UP000663854">
    <property type="component" value="Unassembled WGS sequence"/>
</dbReference>
<evidence type="ECO:0000313" key="4">
    <source>
        <dbReference type="Proteomes" id="UP000663870"/>
    </source>
</evidence>
<gene>
    <name evidence="2" type="ORF">JXQ802_LOCUS43171</name>
    <name evidence="1" type="ORF">PYM288_LOCUS28055</name>
</gene>
<dbReference type="EMBL" id="CAJNOL010003060">
    <property type="protein sequence ID" value="CAF1544308.1"/>
    <property type="molecule type" value="Genomic_DNA"/>
</dbReference>
<keyword evidence="4" id="KW-1185">Reference proteome</keyword>
<protein>
    <submittedName>
        <fullName evidence="1">Uncharacterized protein</fullName>
    </submittedName>
</protein>
<sequence>MGVPCPSAGQPFPSVRDSKQPFCKKQTIYYANNMLAKPNMVHNDALSFECNDSSPVIWGGYIMYTTCCSTDYCNV</sequence>
<dbReference type="EMBL" id="CAJNOH010001980">
    <property type="protein sequence ID" value="CAF1264530.1"/>
    <property type="molecule type" value="Genomic_DNA"/>
</dbReference>
<organism evidence="1 3">
    <name type="scientific">Rotaria sordida</name>
    <dbReference type="NCBI Taxonomy" id="392033"/>
    <lineage>
        <taxon>Eukaryota</taxon>
        <taxon>Metazoa</taxon>
        <taxon>Spiralia</taxon>
        <taxon>Gnathifera</taxon>
        <taxon>Rotifera</taxon>
        <taxon>Eurotatoria</taxon>
        <taxon>Bdelloidea</taxon>
        <taxon>Philodinida</taxon>
        <taxon>Philodinidae</taxon>
        <taxon>Rotaria</taxon>
    </lineage>
</organism>
<dbReference type="SUPFAM" id="SSF57302">
    <property type="entry name" value="Snake toxin-like"/>
    <property type="match status" value="1"/>
</dbReference>